<proteinExistence type="predicted"/>
<gene>
    <name evidence="1" type="ORF">IQ266_22715</name>
</gene>
<name>A0A928Z585_9CYAN</name>
<dbReference type="AlphaFoldDB" id="A0A928Z585"/>
<dbReference type="RefSeq" id="WP_264327371.1">
    <property type="nucleotide sequence ID" value="NZ_JADEXQ010000111.1"/>
</dbReference>
<reference evidence="1" key="1">
    <citation type="submission" date="2020-10" db="EMBL/GenBank/DDBJ databases">
        <authorList>
            <person name="Castelo-Branco R."/>
            <person name="Eusebio N."/>
            <person name="Adriana R."/>
            <person name="Vieira A."/>
            <person name="Brugerolle De Fraissinette N."/>
            <person name="Rezende De Castro R."/>
            <person name="Schneider M.P."/>
            <person name="Vasconcelos V."/>
            <person name="Leao P.N."/>
        </authorList>
    </citation>
    <scope>NUCLEOTIDE SEQUENCE</scope>
    <source>
        <strain evidence="1">LEGE 11480</strain>
    </source>
</reference>
<dbReference type="Pfam" id="PF08852">
    <property type="entry name" value="DUF1822"/>
    <property type="match status" value="2"/>
</dbReference>
<sequence length="307" mass="33982">MSNQTSTLNIDEQGIPILIPNWVRQTARKFAGEQPTEDKANQIYRNTLAVCAVNNYLKILGMSTDLTSSSCWNPVERFAADVADLMIPDRGVLECRAITPGQTTCAVSLEAQVDRVGYVVVQIEPDEMEATLVGFARTVQDDVLQVSQLQPLDDLPECLESAPPLIYNLSQWFENVYEAGVQTVESLLGCESAPAFALRAIDENTQQRCLLFQLGDAGPSVVLVIGIQETSSEARDILLEVCPPAGQTYLPEQLRFVLQNEADEPVMEVTSQLENRNLQFEFSGQVADRFTVELSLDDLSMSQEFLI</sequence>
<dbReference type="Proteomes" id="UP000625316">
    <property type="component" value="Unassembled WGS sequence"/>
</dbReference>
<evidence type="ECO:0000313" key="2">
    <source>
        <dbReference type="Proteomes" id="UP000625316"/>
    </source>
</evidence>
<keyword evidence="2" id="KW-1185">Reference proteome</keyword>
<comment type="caution">
    <text evidence="1">The sequence shown here is derived from an EMBL/GenBank/DDBJ whole genome shotgun (WGS) entry which is preliminary data.</text>
</comment>
<organism evidence="1 2">
    <name type="scientific">Romeriopsis navalis LEGE 11480</name>
    <dbReference type="NCBI Taxonomy" id="2777977"/>
    <lineage>
        <taxon>Bacteria</taxon>
        <taxon>Bacillati</taxon>
        <taxon>Cyanobacteriota</taxon>
        <taxon>Cyanophyceae</taxon>
        <taxon>Leptolyngbyales</taxon>
        <taxon>Leptolyngbyaceae</taxon>
        <taxon>Romeriopsis</taxon>
        <taxon>Romeriopsis navalis</taxon>
    </lineage>
</organism>
<dbReference type="EMBL" id="JADEXQ010000111">
    <property type="protein sequence ID" value="MBE9032554.1"/>
    <property type="molecule type" value="Genomic_DNA"/>
</dbReference>
<accession>A0A928Z585</accession>
<evidence type="ECO:0000313" key="1">
    <source>
        <dbReference type="EMBL" id="MBE9032554.1"/>
    </source>
</evidence>
<dbReference type="InterPro" id="IPR014951">
    <property type="entry name" value="DUF1822"/>
</dbReference>
<protein>
    <submittedName>
        <fullName evidence="1">DUF1822 family protein</fullName>
    </submittedName>
</protein>